<gene>
    <name evidence="2" type="ORF">CAPTEDRAFT_192050</name>
</gene>
<reference evidence="4" key="1">
    <citation type="submission" date="2012-12" db="EMBL/GenBank/DDBJ databases">
        <authorList>
            <person name="Hellsten U."/>
            <person name="Grimwood J."/>
            <person name="Chapman J.A."/>
            <person name="Shapiro H."/>
            <person name="Aerts A."/>
            <person name="Otillar R.P."/>
            <person name="Terry A.Y."/>
            <person name="Boore J.L."/>
            <person name="Simakov O."/>
            <person name="Marletaz F."/>
            <person name="Cho S.-J."/>
            <person name="Edsinger-Gonzales E."/>
            <person name="Havlak P."/>
            <person name="Kuo D.-H."/>
            <person name="Larsson T."/>
            <person name="Lv J."/>
            <person name="Arendt D."/>
            <person name="Savage R."/>
            <person name="Osoegawa K."/>
            <person name="de Jong P."/>
            <person name="Lindberg D.R."/>
            <person name="Seaver E.C."/>
            <person name="Weisblat D.A."/>
            <person name="Putnam N.H."/>
            <person name="Grigoriev I.V."/>
            <person name="Rokhsar D.S."/>
        </authorList>
    </citation>
    <scope>NUCLEOTIDE SEQUENCE</scope>
    <source>
        <strain evidence="4">I ESC-2004</strain>
    </source>
</reference>
<feature type="compositionally biased region" description="Basic and acidic residues" evidence="1">
    <location>
        <begin position="111"/>
        <end position="122"/>
    </location>
</feature>
<feature type="compositionally biased region" description="Acidic residues" evidence="1">
    <location>
        <begin position="99"/>
        <end position="110"/>
    </location>
</feature>
<protein>
    <submittedName>
        <fullName evidence="2 3">Uncharacterized protein</fullName>
    </submittedName>
</protein>
<dbReference type="EMBL" id="AMQN01035149">
    <property type="status" value="NOT_ANNOTATED_CDS"/>
    <property type="molecule type" value="Genomic_DNA"/>
</dbReference>
<evidence type="ECO:0000313" key="3">
    <source>
        <dbReference type="EnsemblMetazoa" id="CapteP192050"/>
    </source>
</evidence>
<dbReference type="EnsemblMetazoa" id="CapteT192050">
    <property type="protein sequence ID" value="CapteP192050"/>
    <property type="gene ID" value="CapteG192050"/>
</dbReference>
<reference evidence="3" key="3">
    <citation type="submission" date="2015-06" db="UniProtKB">
        <authorList>
            <consortium name="EnsemblMetazoa"/>
        </authorList>
    </citation>
    <scope>IDENTIFICATION</scope>
</reference>
<dbReference type="AlphaFoldDB" id="R7VHW1"/>
<organism evidence="2">
    <name type="scientific">Capitella teleta</name>
    <name type="common">Polychaete worm</name>
    <dbReference type="NCBI Taxonomy" id="283909"/>
    <lineage>
        <taxon>Eukaryota</taxon>
        <taxon>Metazoa</taxon>
        <taxon>Spiralia</taxon>
        <taxon>Lophotrochozoa</taxon>
        <taxon>Annelida</taxon>
        <taxon>Polychaeta</taxon>
        <taxon>Sedentaria</taxon>
        <taxon>Scolecida</taxon>
        <taxon>Capitellidae</taxon>
        <taxon>Capitella</taxon>
    </lineage>
</organism>
<dbReference type="Proteomes" id="UP000014760">
    <property type="component" value="Unassembled WGS sequence"/>
</dbReference>
<accession>R7VHW1</accession>
<proteinExistence type="predicted"/>
<evidence type="ECO:0000313" key="4">
    <source>
        <dbReference type="Proteomes" id="UP000014760"/>
    </source>
</evidence>
<keyword evidence="4" id="KW-1185">Reference proteome</keyword>
<dbReference type="HOGENOM" id="CLU_1769818_0_0_1"/>
<evidence type="ECO:0000256" key="1">
    <source>
        <dbReference type="SAM" id="MobiDB-lite"/>
    </source>
</evidence>
<feature type="region of interest" description="Disordered" evidence="1">
    <location>
        <begin position="93"/>
        <end position="147"/>
    </location>
</feature>
<name>R7VHW1_CAPTE</name>
<evidence type="ECO:0000313" key="2">
    <source>
        <dbReference type="EMBL" id="ELU18174.1"/>
    </source>
</evidence>
<reference evidence="2 4" key="2">
    <citation type="journal article" date="2013" name="Nature">
        <title>Insights into bilaterian evolution from three spiralian genomes.</title>
        <authorList>
            <person name="Simakov O."/>
            <person name="Marletaz F."/>
            <person name="Cho S.J."/>
            <person name="Edsinger-Gonzales E."/>
            <person name="Havlak P."/>
            <person name="Hellsten U."/>
            <person name="Kuo D.H."/>
            <person name="Larsson T."/>
            <person name="Lv J."/>
            <person name="Arendt D."/>
            <person name="Savage R."/>
            <person name="Osoegawa K."/>
            <person name="de Jong P."/>
            <person name="Grimwood J."/>
            <person name="Chapman J.A."/>
            <person name="Shapiro H."/>
            <person name="Aerts A."/>
            <person name="Otillar R.P."/>
            <person name="Terry A.Y."/>
            <person name="Boore J.L."/>
            <person name="Grigoriev I.V."/>
            <person name="Lindberg D.R."/>
            <person name="Seaver E.C."/>
            <person name="Weisblat D.A."/>
            <person name="Putnam N.H."/>
            <person name="Rokhsar D.S."/>
        </authorList>
    </citation>
    <scope>NUCLEOTIDE SEQUENCE</scope>
    <source>
        <strain evidence="2 4">I ESC-2004</strain>
    </source>
</reference>
<dbReference type="EMBL" id="KB292091">
    <property type="protein sequence ID" value="ELU18174.1"/>
    <property type="molecule type" value="Genomic_DNA"/>
</dbReference>
<sequence length="147" mass="16724">MDDCSRPLTAIEEEHICLQQAQTSNGNLGETPEVVGRRRSVSFGQGAWAALRDTKGKLNMFVDGKDGRRTSMISVVGLAMFRKLYAAEMNKCRRRQKEDVDEVDEDEKDEKDEKVKCEEGRRRSSIISTMSEEAQKALQEMNDDEMD</sequence>